<sequence length="636" mass="72308">MRFLITFAVLLFVCFSFALDFVPGSGSQVIPEDSKEYNFAYHQGTDDYHFYGSDKWAVFFDFASVYPAAEISQFLVSKALIYLPQIGDSIKVELFTNGYNSPGTLLTWNKVPVSSNWLEITFPQTVQESSLWMVATYSTSFIGTFVSASYGSGTHSYYSNTNVPQSPYYQSFANAGFSAELLFGLTGEFVLDSQIIDLELTYFNLEGIVEPGQTVAPTFAIYNHSSIPISDAAIHLNVYSPDPDFAFFDEIPITETIAPHSLYEFNDQNPDFLEHQFTLPERPLQLKLRAALVSSHNDNDPQANNIKLIHRFSFADSYPIFLIENFLRWQNASQISWSQDQYNLPQFHILNYFPILGDSLSNLAAQNRFNWYHFNSLPRTVINGNLKINGFSSNYGNQFTQLCTQAQNSKTFISSADCRIISEENSDQLSASLTLNNAHTQLYSSAVEYDIVNLSRLFVGLFKKETFNNSERWVIDRWIVQNQALNGSLNAAQSLTLDFSIPLNNIPLNELEESYRLYYWLQMSDTGKILYSSFAEFSNFVPVNDINYSIPRLNITSNPLRRGEQMKITLNNGKQLGRVQVYNLKGQKIKDFYTTQPEIVFTSDEFPTNGIYFLRFPELPAAKAGNPTTHKIIILK</sequence>
<evidence type="ECO:0000313" key="2">
    <source>
        <dbReference type="Proteomes" id="UP000294588"/>
    </source>
</evidence>
<proteinExistence type="predicted"/>
<reference evidence="1" key="1">
    <citation type="submission" date="2019-03" db="EMBL/GenBank/DDBJ databases">
        <title>Candidatus Syntrophosphaera thermopropionivorans: a novel player in syntrophic propionate oxidation during anaerobic digestion.</title>
        <authorList>
            <person name="Dyksma S."/>
        </authorList>
    </citation>
    <scope>NUCLEOTIDE SEQUENCE</scope>
    <source>
        <strain evidence="1">W5</strain>
    </source>
</reference>
<organism evidence="1 2">
    <name type="scientific">Candidatus Syntrophosphaera thermopropionivorans</name>
    <dbReference type="NCBI Taxonomy" id="2593015"/>
    <lineage>
        <taxon>Bacteria</taxon>
        <taxon>Pseudomonadati</taxon>
        <taxon>Candidatus Cloacimonadota</taxon>
        <taxon>Candidatus Cloacimonadia</taxon>
        <taxon>Candidatus Cloacimonadales</taxon>
        <taxon>Candidatus Cloacimonadaceae</taxon>
        <taxon>Candidatus Syntrophosphaera</taxon>
    </lineage>
</organism>
<keyword evidence="2" id="KW-1185">Reference proteome</keyword>
<evidence type="ECO:0000313" key="1">
    <source>
        <dbReference type="EMBL" id="TDF72907.1"/>
    </source>
</evidence>
<gene>
    <name evidence="1" type="ORF">E0946_04550</name>
</gene>
<dbReference type="EMBL" id="SMOG01000012">
    <property type="protein sequence ID" value="TDF72907.1"/>
    <property type="molecule type" value="Genomic_DNA"/>
</dbReference>
<accession>A0AC61QIW6</accession>
<protein>
    <submittedName>
        <fullName evidence="1">T9SS type A sorting domain-containing protein</fullName>
    </submittedName>
</protein>
<dbReference type="Proteomes" id="UP000294588">
    <property type="component" value="Unassembled WGS sequence"/>
</dbReference>
<name>A0AC61QIW6_9BACT</name>
<comment type="caution">
    <text evidence="1">The sequence shown here is derived from an EMBL/GenBank/DDBJ whole genome shotgun (WGS) entry which is preliminary data.</text>
</comment>